<gene>
    <name evidence="2" type="ORF">ACFQ1Q_04035</name>
</gene>
<dbReference type="PROSITE" id="PS51257">
    <property type="entry name" value="PROKAR_LIPOPROTEIN"/>
    <property type="match status" value="1"/>
</dbReference>
<evidence type="ECO:0000313" key="3">
    <source>
        <dbReference type="Proteomes" id="UP001597013"/>
    </source>
</evidence>
<organism evidence="2 3">
    <name type="scientific">Winogradskyella litorisediminis</name>
    <dbReference type="NCBI Taxonomy" id="1156618"/>
    <lineage>
        <taxon>Bacteria</taxon>
        <taxon>Pseudomonadati</taxon>
        <taxon>Bacteroidota</taxon>
        <taxon>Flavobacteriia</taxon>
        <taxon>Flavobacteriales</taxon>
        <taxon>Flavobacteriaceae</taxon>
        <taxon>Winogradskyella</taxon>
    </lineage>
</organism>
<protein>
    <submittedName>
        <fullName evidence="2">DUF4270 domain-containing protein</fullName>
    </submittedName>
</protein>
<dbReference type="Proteomes" id="UP001597013">
    <property type="component" value="Unassembled WGS sequence"/>
</dbReference>
<proteinExistence type="predicted"/>
<dbReference type="InterPro" id="IPR025366">
    <property type="entry name" value="DUF4270"/>
</dbReference>
<keyword evidence="1" id="KW-0732">Signal</keyword>
<sequence>MKLKKIALRNFAILSAIALGFVACDDDFTTLNSDIINDETATNFNATSERYDVISYTDVLEPVQTSGLGLNLLGLYDDPTYGRTIASLVTQVNSGLVNPTFGSNAVLDSVVFTIPFFSTVTGVSEADGIEYELDSVISTSNSIKPIKLSIFENSYFLRDFDPNLDFNFSQIFFSNKSASENELISASQLEAVPIAVIDPLEISNEEIVLTEEGETSTNVTQRLSPRIRKVWNRNTPADINVIEYWNTKILAQEGETVLSNTNNFNDYFRGLYFKAEPIQDEGSMLLLNLNSQDANITLHYSFDSPTVENQRDKGTYVLTFNPTRVNFFENDFNSTFPQQDGDDINGDENLYLKGGEGSLATIKLFNGDQPDDDNTTDNAFETWRKEYVNVDEDGEFVSAKRLVNEANLIFYVNQDEIEVDDNGNTQEPNRLYLYNKTNGLPLIDYSQDAENQSLPELSIRNHLGILEREETTDKGIRYKMRITSHINNMLLNNAGNVDLGLAVSLNVNLEASLGQFGVQTNDDEFKNVPVSSIISPRGTVLYGNATTVDDKKLVLEIFYTEPE</sequence>
<dbReference type="EMBL" id="JBHTJL010000009">
    <property type="protein sequence ID" value="MFD1062404.1"/>
    <property type="molecule type" value="Genomic_DNA"/>
</dbReference>
<evidence type="ECO:0000256" key="1">
    <source>
        <dbReference type="SAM" id="SignalP"/>
    </source>
</evidence>
<dbReference type="RefSeq" id="WP_386128236.1">
    <property type="nucleotide sequence ID" value="NZ_JBHTJL010000009.1"/>
</dbReference>
<comment type="caution">
    <text evidence="2">The sequence shown here is derived from an EMBL/GenBank/DDBJ whole genome shotgun (WGS) entry which is preliminary data.</text>
</comment>
<evidence type="ECO:0000313" key="2">
    <source>
        <dbReference type="EMBL" id="MFD1062404.1"/>
    </source>
</evidence>
<feature type="signal peptide" evidence="1">
    <location>
        <begin position="1"/>
        <end position="20"/>
    </location>
</feature>
<keyword evidence="3" id="KW-1185">Reference proteome</keyword>
<reference evidence="3" key="1">
    <citation type="journal article" date="2019" name="Int. J. Syst. Evol. Microbiol.">
        <title>The Global Catalogue of Microorganisms (GCM) 10K type strain sequencing project: providing services to taxonomists for standard genome sequencing and annotation.</title>
        <authorList>
            <consortium name="The Broad Institute Genomics Platform"/>
            <consortium name="The Broad Institute Genome Sequencing Center for Infectious Disease"/>
            <person name="Wu L."/>
            <person name="Ma J."/>
        </authorList>
    </citation>
    <scope>NUCLEOTIDE SEQUENCE [LARGE SCALE GENOMIC DNA]</scope>
    <source>
        <strain evidence="3">CCUG 62215</strain>
    </source>
</reference>
<accession>A0ABW3N4A0</accession>
<name>A0ABW3N4A0_9FLAO</name>
<feature type="chain" id="PRO_5045615136" evidence="1">
    <location>
        <begin position="21"/>
        <end position="563"/>
    </location>
</feature>
<dbReference type="Pfam" id="PF14092">
    <property type="entry name" value="DUF4270"/>
    <property type="match status" value="1"/>
</dbReference>